<keyword evidence="3" id="KW-1185">Reference proteome</keyword>
<dbReference type="HOGENOM" id="CLU_1190646_0_0_1"/>
<dbReference type="EMBL" id="CH476617">
    <property type="protein sequence ID" value="EEP81104.1"/>
    <property type="molecule type" value="Genomic_DNA"/>
</dbReference>
<dbReference type="SUPFAM" id="SSF53098">
    <property type="entry name" value="Ribonuclease H-like"/>
    <property type="match status" value="1"/>
</dbReference>
<evidence type="ECO:0000259" key="1">
    <source>
        <dbReference type="Pfam" id="PF05699"/>
    </source>
</evidence>
<dbReference type="PANTHER" id="PTHR23272">
    <property type="entry name" value="BED FINGER-RELATED"/>
    <property type="match status" value="1"/>
</dbReference>
<feature type="domain" description="HAT C-terminal dimerisation" evidence="1">
    <location>
        <begin position="101"/>
        <end position="179"/>
    </location>
</feature>
<dbReference type="AlphaFoldDB" id="C4JU07"/>
<dbReference type="Proteomes" id="UP000002058">
    <property type="component" value="Unassembled WGS sequence"/>
</dbReference>
<dbReference type="KEGG" id="ure:UREG_05946"/>
<organism evidence="2 3">
    <name type="scientific">Uncinocarpus reesii (strain UAMH 1704)</name>
    <dbReference type="NCBI Taxonomy" id="336963"/>
    <lineage>
        <taxon>Eukaryota</taxon>
        <taxon>Fungi</taxon>
        <taxon>Dikarya</taxon>
        <taxon>Ascomycota</taxon>
        <taxon>Pezizomycotina</taxon>
        <taxon>Eurotiomycetes</taxon>
        <taxon>Eurotiomycetidae</taxon>
        <taxon>Onygenales</taxon>
        <taxon>Onygenaceae</taxon>
        <taxon>Uncinocarpus</taxon>
    </lineage>
</organism>
<gene>
    <name evidence="2" type="ORF">UREG_05946</name>
</gene>
<evidence type="ECO:0000313" key="3">
    <source>
        <dbReference type="Proteomes" id="UP000002058"/>
    </source>
</evidence>
<sequence length="233" mass="27426">MSEAITAVRCSSEYYEDTEHLKNELLAVAAVLHSIHHMRAYDPENWEKEECEKYWQHILTYYVKHYQQYEKPREVAAADDENIENILFKQSHQSQVNSQNEMEQYLNNENLMTSSMSLLEQWQNLKPVFPTMTHMVRDILAIPLTDVGVEQIFNTVQDICHYQQSQLHESIIKKIMLLKYKNKKHMFDEVLVSEKKLAKKIDGLEDEIAEFLKTEAGGELTRDEERQSACLLK</sequence>
<accession>C4JU07</accession>
<dbReference type="GeneID" id="8444340"/>
<dbReference type="InParanoid" id="C4JU07"/>
<dbReference type="OrthoDB" id="4507940at2759"/>
<protein>
    <recommendedName>
        <fullName evidence="1">HAT C-terminal dimerisation domain-containing protein</fullName>
    </recommendedName>
</protein>
<dbReference type="Pfam" id="PF05699">
    <property type="entry name" value="Dimer_Tnp_hAT"/>
    <property type="match status" value="1"/>
</dbReference>
<name>C4JU07_UNCRE</name>
<proteinExistence type="predicted"/>
<dbReference type="GO" id="GO:0046983">
    <property type="term" value="F:protein dimerization activity"/>
    <property type="evidence" value="ECO:0007669"/>
    <property type="project" value="InterPro"/>
</dbReference>
<reference evidence="3" key="1">
    <citation type="journal article" date="2009" name="Genome Res.">
        <title>Comparative genomic analyses of the human fungal pathogens Coccidioides and their relatives.</title>
        <authorList>
            <person name="Sharpton T.J."/>
            <person name="Stajich J.E."/>
            <person name="Rounsley S.D."/>
            <person name="Gardner M.J."/>
            <person name="Wortman J.R."/>
            <person name="Jordar V.S."/>
            <person name="Maiti R."/>
            <person name="Kodira C.D."/>
            <person name="Neafsey D.E."/>
            <person name="Zeng Q."/>
            <person name="Hung C.-Y."/>
            <person name="McMahan C."/>
            <person name="Muszewska A."/>
            <person name="Grynberg M."/>
            <person name="Mandel M.A."/>
            <person name="Kellner E.M."/>
            <person name="Barker B.M."/>
            <person name="Galgiani J.N."/>
            <person name="Orbach M.J."/>
            <person name="Kirkland T.N."/>
            <person name="Cole G.T."/>
            <person name="Henn M.R."/>
            <person name="Birren B.W."/>
            <person name="Taylor J.W."/>
        </authorList>
    </citation>
    <scope>NUCLEOTIDE SEQUENCE [LARGE SCALE GENOMIC DNA]</scope>
    <source>
        <strain evidence="3">UAMH 1704</strain>
    </source>
</reference>
<dbReference type="InterPro" id="IPR008906">
    <property type="entry name" value="HATC_C_dom"/>
</dbReference>
<dbReference type="eggNOG" id="ENOG502RNZA">
    <property type="taxonomic scope" value="Eukaryota"/>
</dbReference>
<dbReference type="InterPro" id="IPR012337">
    <property type="entry name" value="RNaseH-like_sf"/>
</dbReference>
<dbReference type="PANTHER" id="PTHR23272:SF161">
    <property type="entry name" value="ZINC FINGER BED DOMAIN-CONTAINING PROTEIN RICESLEEPER 1-LIKE"/>
    <property type="match status" value="1"/>
</dbReference>
<dbReference type="VEuPathDB" id="FungiDB:UREG_05946"/>
<dbReference type="RefSeq" id="XP_002585257.1">
    <property type="nucleotide sequence ID" value="XM_002585211.1"/>
</dbReference>
<evidence type="ECO:0000313" key="2">
    <source>
        <dbReference type="EMBL" id="EEP81104.1"/>
    </source>
</evidence>